<dbReference type="Pfam" id="PF10023">
    <property type="entry name" value="Aminopep"/>
    <property type="match status" value="1"/>
</dbReference>
<organism evidence="1 2">
    <name type="scientific">Dyadobacter psychrophilus</name>
    <dbReference type="NCBI Taxonomy" id="651661"/>
    <lineage>
        <taxon>Bacteria</taxon>
        <taxon>Pseudomonadati</taxon>
        <taxon>Bacteroidota</taxon>
        <taxon>Cytophagia</taxon>
        <taxon>Cytophagales</taxon>
        <taxon>Spirosomataceae</taxon>
        <taxon>Dyadobacter</taxon>
    </lineage>
</organism>
<gene>
    <name evidence="1" type="ORF">SAMN05660293_02828</name>
</gene>
<proteinExistence type="predicted"/>
<dbReference type="STRING" id="651661.SAMN05660293_02828"/>
<keyword evidence="1" id="KW-0645">Protease</keyword>
<dbReference type="AlphaFoldDB" id="A0A1T5F6K9"/>
<protein>
    <submittedName>
        <fullName evidence="1">Predicted aminopeptidase</fullName>
    </submittedName>
</protein>
<dbReference type="EMBL" id="FUZA01000003">
    <property type="protein sequence ID" value="SKB91668.1"/>
    <property type="molecule type" value="Genomic_DNA"/>
</dbReference>
<dbReference type="RefSeq" id="WP_141110306.1">
    <property type="nucleotide sequence ID" value="NZ_FUZA01000003.1"/>
</dbReference>
<dbReference type="GO" id="GO:0004177">
    <property type="term" value="F:aminopeptidase activity"/>
    <property type="evidence" value="ECO:0007669"/>
    <property type="project" value="UniProtKB-KW"/>
</dbReference>
<keyword evidence="1" id="KW-0378">Hydrolase</keyword>
<evidence type="ECO:0000313" key="1">
    <source>
        <dbReference type="EMBL" id="SKB91668.1"/>
    </source>
</evidence>
<sequence>MLKKILLAVLVLCVLTGIYYRDLLSYGWMQASGQVKILMNVEDVSDVMNDPTFPDSLKARIRLIEEIKQFGVDSLGLTPSKNYTTFYNQHGKPLIWLITASEKYKIEPYKWKFPIIGSFPYKGFFDSTRAVTEERQLMQQGLDTDIGEVSAWSTLGYLKDPILSSMLKRRAGSLANLILHELTHGTLFVKNNLELNENLASFIGDQGAIRFLKFKYGLDSQELRTYEYSKKYNDAYSGHMLRGIARLDSLYKTFGENPVVNVHRDSLKNNLIMTILDDADTLLSGKRTLTNKNQQVPSRRVVSRWPDGKLPNNAYFISYQTYKSKQDIFKIEFEQKFGGNIKKYLAWLKEKYPSL</sequence>
<reference evidence="2" key="1">
    <citation type="submission" date="2017-02" db="EMBL/GenBank/DDBJ databases">
        <authorList>
            <person name="Varghese N."/>
            <person name="Submissions S."/>
        </authorList>
    </citation>
    <scope>NUCLEOTIDE SEQUENCE [LARGE SCALE GENOMIC DNA]</scope>
    <source>
        <strain evidence="2">DSM 22270</strain>
    </source>
</reference>
<keyword evidence="2" id="KW-1185">Reference proteome</keyword>
<dbReference type="InterPro" id="IPR014553">
    <property type="entry name" value="Aminopept"/>
</dbReference>
<name>A0A1T5F6K9_9BACT</name>
<evidence type="ECO:0000313" key="2">
    <source>
        <dbReference type="Proteomes" id="UP000190897"/>
    </source>
</evidence>
<accession>A0A1T5F6K9</accession>
<dbReference type="OrthoDB" id="357991at2"/>
<dbReference type="Proteomes" id="UP000190897">
    <property type="component" value="Unassembled WGS sequence"/>
</dbReference>
<keyword evidence="1" id="KW-0031">Aminopeptidase</keyword>